<dbReference type="OrthoDB" id="737278at2759"/>
<evidence type="ECO:0000256" key="6">
    <source>
        <dbReference type="ARBA" id="ARBA00023125"/>
    </source>
</evidence>
<evidence type="ECO:0000256" key="2">
    <source>
        <dbReference type="ARBA" id="ARBA00004167"/>
    </source>
</evidence>
<dbReference type="Gene3D" id="2.170.150.80">
    <property type="entry name" value="NAC domain"/>
    <property type="match status" value="1"/>
</dbReference>
<dbReference type="AlphaFoldDB" id="A0A5A7QNI0"/>
<keyword evidence="9" id="KW-0804">Transcription</keyword>
<keyword evidence="8" id="KW-0010">Activator</keyword>
<evidence type="ECO:0000256" key="3">
    <source>
        <dbReference type="ARBA" id="ARBA00022692"/>
    </source>
</evidence>
<feature type="domain" description="NAC" evidence="13">
    <location>
        <begin position="9"/>
        <end position="159"/>
    </location>
</feature>
<keyword evidence="15" id="KW-1185">Reference proteome</keyword>
<keyword evidence="3 12" id="KW-0812">Transmembrane</keyword>
<evidence type="ECO:0000256" key="9">
    <source>
        <dbReference type="ARBA" id="ARBA00023163"/>
    </source>
</evidence>
<dbReference type="PROSITE" id="PS51005">
    <property type="entry name" value="NAC"/>
    <property type="match status" value="1"/>
</dbReference>
<sequence length="499" mass="56091">MAVFPATALPVGYRFRPTDEELIDHYLRNKINRRDKEVSVIREIDICKQEPWDLPHLSMIQSKDNDWFFFCPKDRKYQNGQRLNRATLKGYWKATGRDRTIKSGKGEIGLKKTLVFYSGRAPNGKRTHWVIHEYRATDKSLDGTHPGQSSYVLCRLFKKADLKKDEVCEVDETPSPPSEFKSSAEDEQSESVTPNFGGSTGMQFPSFESDPTFDSEKAIDVAPLPVDLHGNSSVANEIEDNVMGTPSIQPNAELEKMLADFYSPAQQTLDYKIFSPSNSQIQSELGNPYEYGFFTGDIINNGQQNIPFQYGSNNVTADITDFLNSVLIDPEDQGFEQSFSKSTLQSPKYINVLQSVNESNPSCESEDEVCSDQVIEENSKQNGFGSGIAMITRRNFNQPTVQNLTDHGTAPKRIRLQKKLQVGPVYHSLHKKSSDCKMTNYEPDSTEDNKVAEVHNPDELKKLSSEESNKSSSGTTCNKLLMAISLTTVLISILGYFVF</sequence>
<feature type="compositionally biased region" description="Polar residues" evidence="11">
    <location>
        <begin position="190"/>
        <end position="202"/>
    </location>
</feature>
<dbReference type="FunFam" id="2.170.150.80:FF:000002">
    <property type="entry name" value="Nac domain-containing protein 86"/>
    <property type="match status" value="1"/>
</dbReference>
<dbReference type="PANTHER" id="PTHR31744:SF216">
    <property type="entry name" value="NAC TRANSCRIPTION FACTOR"/>
    <property type="match status" value="1"/>
</dbReference>
<keyword evidence="7 12" id="KW-0472">Membrane</keyword>
<accession>A0A5A7QNI0</accession>
<dbReference type="InterPro" id="IPR036093">
    <property type="entry name" value="NAC_dom_sf"/>
</dbReference>
<protein>
    <submittedName>
        <fullName evidence="14">NAC domain containing protein 62</fullName>
    </submittedName>
</protein>
<dbReference type="Proteomes" id="UP000325081">
    <property type="component" value="Unassembled WGS sequence"/>
</dbReference>
<comment type="caution">
    <text evidence="14">The sequence shown here is derived from an EMBL/GenBank/DDBJ whole genome shotgun (WGS) entry which is preliminary data.</text>
</comment>
<feature type="transmembrane region" description="Helical" evidence="12">
    <location>
        <begin position="480"/>
        <end position="498"/>
    </location>
</feature>
<dbReference type="PANTHER" id="PTHR31744">
    <property type="entry name" value="PROTEIN CUP-SHAPED COTYLEDON 2-RELATED"/>
    <property type="match status" value="1"/>
</dbReference>
<evidence type="ECO:0000256" key="7">
    <source>
        <dbReference type="ARBA" id="ARBA00023136"/>
    </source>
</evidence>
<dbReference type="EMBL" id="BKCP01007626">
    <property type="protein sequence ID" value="GER46754.1"/>
    <property type="molecule type" value="Genomic_DNA"/>
</dbReference>
<keyword evidence="4 12" id="KW-1133">Transmembrane helix</keyword>
<evidence type="ECO:0000256" key="8">
    <source>
        <dbReference type="ARBA" id="ARBA00023159"/>
    </source>
</evidence>
<evidence type="ECO:0000259" key="13">
    <source>
        <dbReference type="PROSITE" id="PS51005"/>
    </source>
</evidence>
<feature type="region of interest" description="Disordered" evidence="11">
    <location>
        <begin position="168"/>
        <end position="202"/>
    </location>
</feature>
<keyword evidence="10" id="KW-0539">Nucleus</keyword>
<evidence type="ECO:0000313" key="15">
    <source>
        <dbReference type="Proteomes" id="UP000325081"/>
    </source>
</evidence>
<dbReference type="GO" id="GO:0000976">
    <property type="term" value="F:transcription cis-regulatory region binding"/>
    <property type="evidence" value="ECO:0007669"/>
    <property type="project" value="UniProtKB-ARBA"/>
</dbReference>
<keyword evidence="5" id="KW-0805">Transcription regulation</keyword>
<dbReference type="GO" id="GO:0005634">
    <property type="term" value="C:nucleus"/>
    <property type="evidence" value="ECO:0007669"/>
    <property type="project" value="UniProtKB-SubCell"/>
</dbReference>
<proteinExistence type="predicted"/>
<name>A0A5A7QNI0_STRAF</name>
<evidence type="ECO:0000256" key="5">
    <source>
        <dbReference type="ARBA" id="ARBA00023015"/>
    </source>
</evidence>
<evidence type="ECO:0000256" key="11">
    <source>
        <dbReference type="SAM" id="MobiDB-lite"/>
    </source>
</evidence>
<reference evidence="15" key="1">
    <citation type="journal article" date="2019" name="Curr. Biol.">
        <title>Genome Sequence of Striga asiatica Provides Insight into the Evolution of Plant Parasitism.</title>
        <authorList>
            <person name="Yoshida S."/>
            <person name="Kim S."/>
            <person name="Wafula E.K."/>
            <person name="Tanskanen J."/>
            <person name="Kim Y.M."/>
            <person name="Honaas L."/>
            <person name="Yang Z."/>
            <person name="Spallek T."/>
            <person name="Conn C.E."/>
            <person name="Ichihashi Y."/>
            <person name="Cheong K."/>
            <person name="Cui S."/>
            <person name="Der J.P."/>
            <person name="Gundlach H."/>
            <person name="Jiao Y."/>
            <person name="Hori C."/>
            <person name="Ishida J.K."/>
            <person name="Kasahara H."/>
            <person name="Kiba T."/>
            <person name="Kim M.S."/>
            <person name="Koo N."/>
            <person name="Laohavisit A."/>
            <person name="Lee Y.H."/>
            <person name="Lumba S."/>
            <person name="McCourt P."/>
            <person name="Mortimer J.C."/>
            <person name="Mutuku J.M."/>
            <person name="Nomura T."/>
            <person name="Sasaki-Sekimoto Y."/>
            <person name="Seto Y."/>
            <person name="Wang Y."/>
            <person name="Wakatake T."/>
            <person name="Sakakibara H."/>
            <person name="Demura T."/>
            <person name="Yamaguchi S."/>
            <person name="Yoneyama K."/>
            <person name="Manabe R.I."/>
            <person name="Nelson D.C."/>
            <person name="Schulman A.H."/>
            <person name="Timko M.P."/>
            <person name="dePamphilis C.W."/>
            <person name="Choi D."/>
            <person name="Shirasu K."/>
        </authorList>
    </citation>
    <scope>NUCLEOTIDE SEQUENCE [LARGE SCALE GENOMIC DNA]</scope>
    <source>
        <strain evidence="15">cv. UVA1</strain>
    </source>
</reference>
<comment type="subcellular location">
    <subcellularLocation>
        <location evidence="2">Membrane</location>
        <topology evidence="2">Single-pass membrane protein</topology>
    </subcellularLocation>
    <subcellularLocation>
        <location evidence="1">Nucleus</location>
    </subcellularLocation>
</comment>
<evidence type="ECO:0000256" key="1">
    <source>
        <dbReference type="ARBA" id="ARBA00004123"/>
    </source>
</evidence>
<dbReference type="GO" id="GO:0006355">
    <property type="term" value="P:regulation of DNA-templated transcription"/>
    <property type="evidence" value="ECO:0007669"/>
    <property type="project" value="InterPro"/>
</dbReference>
<evidence type="ECO:0000256" key="12">
    <source>
        <dbReference type="SAM" id="Phobius"/>
    </source>
</evidence>
<gene>
    <name evidence="14" type="ORF">STAS_23811</name>
</gene>
<dbReference type="SUPFAM" id="SSF101941">
    <property type="entry name" value="NAC domain"/>
    <property type="match status" value="1"/>
</dbReference>
<evidence type="ECO:0000256" key="10">
    <source>
        <dbReference type="ARBA" id="ARBA00023242"/>
    </source>
</evidence>
<dbReference type="Pfam" id="PF02365">
    <property type="entry name" value="NAM"/>
    <property type="match status" value="1"/>
</dbReference>
<dbReference type="InterPro" id="IPR003441">
    <property type="entry name" value="NAC-dom"/>
</dbReference>
<evidence type="ECO:0000256" key="4">
    <source>
        <dbReference type="ARBA" id="ARBA00022989"/>
    </source>
</evidence>
<keyword evidence="6" id="KW-0238">DNA-binding</keyword>
<dbReference type="GO" id="GO:0016020">
    <property type="term" value="C:membrane"/>
    <property type="evidence" value="ECO:0007669"/>
    <property type="project" value="UniProtKB-SubCell"/>
</dbReference>
<organism evidence="14 15">
    <name type="scientific">Striga asiatica</name>
    <name type="common">Asiatic witchweed</name>
    <name type="synonym">Buchnera asiatica</name>
    <dbReference type="NCBI Taxonomy" id="4170"/>
    <lineage>
        <taxon>Eukaryota</taxon>
        <taxon>Viridiplantae</taxon>
        <taxon>Streptophyta</taxon>
        <taxon>Embryophyta</taxon>
        <taxon>Tracheophyta</taxon>
        <taxon>Spermatophyta</taxon>
        <taxon>Magnoliopsida</taxon>
        <taxon>eudicotyledons</taxon>
        <taxon>Gunneridae</taxon>
        <taxon>Pentapetalae</taxon>
        <taxon>asterids</taxon>
        <taxon>lamiids</taxon>
        <taxon>Lamiales</taxon>
        <taxon>Orobanchaceae</taxon>
        <taxon>Buchnereae</taxon>
        <taxon>Striga</taxon>
    </lineage>
</organism>
<evidence type="ECO:0000313" key="14">
    <source>
        <dbReference type="EMBL" id="GER46754.1"/>
    </source>
</evidence>